<dbReference type="InterPro" id="IPR036465">
    <property type="entry name" value="vWFA_dom_sf"/>
</dbReference>
<dbReference type="EMBL" id="UINC01015207">
    <property type="protein sequence ID" value="SVA64200.1"/>
    <property type="molecule type" value="Genomic_DNA"/>
</dbReference>
<dbReference type="Gene3D" id="3.40.50.410">
    <property type="entry name" value="von Willebrand factor, type A domain"/>
    <property type="match status" value="1"/>
</dbReference>
<evidence type="ECO:0000313" key="3">
    <source>
        <dbReference type="EMBL" id="SVA64200.1"/>
    </source>
</evidence>
<dbReference type="PROSITE" id="PS50234">
    <property type="entry name" value="VWFA"/>
    <property type="match status" value="1"/>
</dbReference>
<dbReference type="AlphaFoldDB" id="A0A381XHV8"/>
<organism evidence="3">
    <name type="scientific">marine metagenome</name>
    <dbReference type="NCBI Taxonomy" id="408172"/>
    <lineage>
        <taxon>unclassified sequences</taxon>
        <taxon>metagenomes</taxon>
        <taxon>ecological metagenomes</taxon>
    </lineage>
</organism>
<reference evidence="3" key="1">
    <citation type="submission" date="2018-05" db="EMBL/GenBank/DDBJ databases">
        <authorList>
            <person name="Lanie J.A."/>
            <person name="Ng W.-L."/>
            <person name="Kazmierczak K.M."/>
            <person name="Andrzejewski T.M."/>
            <person name="Davidsen T.M."/>
            <person name="Wayne K.J."/>
            <person name="Tettelin H."/>
            <person name="Glass J.I."/>
            <person name="Rusch D."/>
            <person name="Podicherti R."/>
            <person name="Tsui H.-C.T."/>
            <person name="Winkler M.E."/>
        </authorList>
    </citation>
    <scope>NUCLEOTIDE SEQUENCE</scope>
</reference>
<dbReference type="Pfam" id="PF12450">
    <property type="entry name" value="vWF_A"/>
    <property type="match status" value="1"/>
</dbReference>
<dbReference type="InterPro" id="IPR021908">
    <property type="entry name" value="YfbK_C"/>
</dbReference>
<name>A0A381XHV8_9ZZZZ</name>
<gene>
    <name evidence="3" type="ORF">METZ01_LOCUS117054</name>
</gene>
<proteinExistence type="predicted"/>
<dbReference type="InterPro" id="IPR022156">
    <property type="entry name" value="Uncharacterised_YfbK_N"/>
</dbReference>
<dbReference type="InterPro" id="IPR002035">
    <property type="entry name" value="VWF_A"/>
</dbReference>
<dbReference type="PANTHER" id="PTHR10579:SF43">
    <property type="entry name" value="ZINC FINGER (C3HC4-TYPE RING FINGER) FAMILY PROTEIN"/>
    <property type="match status" value="1"/>
</dbReference>
<dbReference type="PANTHER" id="PTHR10579">
    <property type="entry name" value="CALCIUM-ACTIVATED CHLORIDE CHANNEL REGULATOR"/>
    <property type="match status" value="1"/>
</dbReference>
<protein>
    <recommendedName>
        <fullName evidence="2">VWFA domain-containing protein</fullName>
    </recommendedName>
</protein>
<dbReference type="CDD" id="cd01465">
    <property type="entry name" value="vWA_subgroup"/>
    <property type="match status" value="1"/>
</dbReference>
<dbReference type="SMART" id="SM00327">
    <property type="entry name" value="VWA"/>
    <property type="match status" value="1"/>
</dbReference>
<evidence type="ECO:0000259" key="2">
    <source>
        <dbReference type="PROSITE" id="PS50234"/>
    </source>
</evidence>
<dbReference type="PROSITE" id="PS51257">
    <property type="entry name" value="PROKAR_LIPOPROTEIN"/>
    <property type="match status" value="1"/>
</dbReference>
<dbReference type="InterPro" id="IPR051266">
    <property type="entry name" value="CLCR"/>
</dbReference>
<dbReference type="Pfam" id="PF00092">
    <property type="entry name" value="VWA"/>
    <property type="match status" value="1"/>
</dbReference>
<feature type="region of interest" description="Disordered" evidence="1">
    <location>
        <begin position="141"/>
        <end position="163"/>
    </location>
</feature>
<dbReference type="SUPFAM" id="SSF53300">
    <property type="entry name" value="vWA-like"/>
    <property type="match status" value="1"/>
</dbReference>
<sequence>MNKLLLVLYIVAMLAGCGKSQVSEPESSEKKDGGEDMVVTWVPKESLPPASKTQSNVKKSVRLQQRISRPPVLRDSHDVVAISNIEMPSANDLDVNDIAPLVRLDQDVSGLNRAAQGGLAFRQINELNSLGLSEPRAFHSRGKRRQLDQGGAPRPFVPGEGPSTEEYDRIYENPFLEAKGNPLSTFSIDVDTASYANSRRFLHSGQLPPKDAVRIEEFINYFGYDYPAPTGTDPFSINCELSACPWNDEHELLLVGLQGKKIDLAQLPPSNLVFLADVSGSMDSHLKLPLLKSALRMLVDNLRPEDRVALVVYAGAAGLVLDSTSGEDKQTILAAIENLNAGGSTAGGAGIKLAYNVAKENFMPKGNNRIILATDGDFNVGESSDGGLTRLIEEKRKDGVFLTVLGFGTGNYKDSKMEKLADKGNGNYAYIDSVREAKKALVSEVGGTLFAIAKDVKLQLEFNPATVSSYRLIGYENRMLKKEDFNDDKKDAGELGAGHRVTALYEIVRVGAEEAVAKVDKLKYQRKVKFTKSKDLLTLKLRYKDPKETESQLITRVLQAENITPKKPSDNWAFASAVAEFAMVIRDSKHKGTASFESALERARKARGKDEHGYRAEFVHLIESADLLARR</sequence>
<evidence type="ECO:0000256" key="1">
    <source>
        <dbReference type="SAM" id="MobiDB-lite"/>
    </source>
</evidence>
<accession>A0A381XHV8</accession>
<feature type="domain" description="VWFA" evidence="2">
    <location>
        <begin position="271"/>
        <end position="445"/>
    </location>
</feature>
<dbReference type="Pfam" id="PF12034">
    <property type="entry name" value="YfbK_C"/>
    <property type="match status" value="1"/>
</dbReference>